<dbReference type="CDD" id="cd01948">
    <property type="entry name" value="EAL"/>
    <property type="match status" value="1"/>
</dbReference>
<dbReference type="InterPro" id="IPR035919">
    <property type="entry name" value="EAL_sf"/>
</dbReference>
<accession>A0ABT4YR76</accession>
<dbReference type="InterPro" id="IPR029787">
    <property type="entry name" value="Nucleotide_cyclase"/>
</dbReference>
<comment type="caution">
    <text evidence="4">The sequence shown here is derived from an EMBL/GenBank/DDBJ whole genome shotgun (WGS) entry which is preliminary data.</text>
</comment>
<dbReference type="InterPro" id="IPR001633">
    <property type="entry name" value="EAL_dom"/>
</dbReference>
<feature type="domain" description="PAS" evidence="1">
    <location>
        <begin position="386"/>
        <end position="456"/>
    </location>
</feature>
<dbReference type="InterPro" id="IPR007487">
    <property type="entry name" value="ABC_transpt-TYRBP-like"/>
</dbReference>
<dbReference type="Gene3D" id="3.30.450.20">
    <property type="entry name" value="PAS domain"/>
    <property type="match status" value="1"/>
</dbReference>
<evidence type="ECO:0000259" key="3">
    <source>
        <dbReference type="PROSITE" id="PS50887"/>
    </source>
</evidence>
<dbReference type="InterPro" id="IPR013656">
    <property type="entry name" value="PAS_4"/>
</dbReference>
<dbReference type="Pfam" id="PF00990">
    <property type="entry name" value="GGDEF"/>
    <property type="match status" value="1"/>
</dbReference>
<dbReference type="NCBIfam" id="TIGR00254">
    <property type="entry name" value="GGDEF"/>
    <property type="match status" value="1"/>
</dbReference>
<dbReference type="SMART" id="SM00091">
    <property type="entry name" value="PAS"/>
    <property type="match status" value="1"/>
</dbReference>
<dbReference type="InterPro" id="IPR000014">
    <property type="entry name" value="PAS"/>
</dbReference>
<name>A0ABT4YR76_9VIBR</name>
<dbReference type="SUPFAM" id="SSF141868">
    <property type="entry name" value="EAL domain-like"/>
    <property type="match status" value="1"/>
</dbReference>
<dbReference type="Gene3D" id="3.20.20.450">
    <property type="entry name" value="EAL domain"/>
    <property type="match status" value="1"/>
</dbReference>
<dbReference type="InterPro" id="IPR035965">
    <property type="entry name" value="PAS-like_dom_sf"/>
</dbReference>
<dbReference type="PROSITE" id="PS50112">
    <property type="entry name" value="PAS"/>
    <property type="match status" value="1"/>
</dbReference>
<dbReference type="InterPro" id="IPR000160">
    <property type="entry name" value="GGDEF_dom"/>
</dbReference>
<evidence type="ECO:0000259" key="2">
    <source>
        <dbReference type="PROSITE" id="PS50883"/>
    </source>
</evidence>
<dbReference type="CDD" id="cd01949">
    <property type="entry name" value="GGDEF"/>
    <property type="match status" value="1"/>
</dbReference>
<gene>
    <name evidence="4" type="ORF">PGX00_10515</name>
</gene>
<dbReference type="SMART" id="SM00267">
    <property type="entry name" value="GGDEF"/>
    <property type="match status" value="1"/>
</dbReference>
<dbReference type="EMBL" id="JAQLOI010000001">
    <property type="protein sequence ID" value="MDB1124055.1"/>
    <property type="molecule type" value="Genomic_DNA"/>
</dbReference>
<dbReference type="PROSITE" id="PS50887">
    <property type="entry name" value="GGDEF"/>
    <property type="match status" value="1"/>
</dbReference>
<dbReference type="Pfam" id="PF08448">
    <property type="entry name" value="PAS_4"/>
    <property type="match status" value="1"/>
</dbReference>
<evidence type="ECO:0000313" key="4">
    <source>
        <dbReference type="EMBL" id="MDB1124055.1"/>
    </source>
</evidence>
<dbReference type="PROSITE" id="PS50883">
    <property type="entry name" value="EAL"/>
    <property type="match status" value="1"/>
</dbReference>
<dbReference type="Gene3D" id="3.40.50.2300">
    <property type="match status" value="2"/>
</dbReference>
<dbReference type="SMART" id="SM00052">
    <property type="entry name" value="EAL"/>
    <property type="match status" value="1"/>
</dbReference>
<organism evidence="4 5">
    <name type="scientific">Vibrio algarum</name>
    <dbReference type="NCBI Taxonomy" id="3020714"/>
    <lineage>
        <taxon>Bacteria</taxon>
        <taxon>Pseudomonadati</taxon>
        <taxon>Pseudomonadota</taxon>
        <taxon>Gammaproteobacteria</taxon>
        <taxon>Vibrionales</taxon>
        <taxon>Vibrionaceae</taxon>
        <taxon>Vibrio</taxon>
    </lineage>
</organism>
<feature type="domain" description="GGDEF" evidence="3">
    <location>
        <begin position="544"/>
        <end position="675"/>
    </location>
</feature>
<sequence length="945" mass="107124">MTMKIVNFAKNSGMPYVFWTPLLLIGLLYSSIIYAASEPAKRLLLIYSYGPTFQTTEKVFAGLQSALADVNVDIDVEYMDSKSLYDESTLNNFYTSLKYKLSKKTPYDFVVTADDNALNFVLEHQQELFTDIPVTFLGVNNIALAKSQNSNPLITGVIEAISLEANIELVKSMLPQHANVFVISDNTTSGKADTFKITALMSEYSSIKWHFLNLSELSWSELKTKLNQINPESSSILLLSAYRDNQFASKTFYESLDYIVENSSVPIIHPYEHGLGEGVLGGVVISHERQGFEAGRLVSMMINGTSIEALSVIESSPNIAVFDARQLEKFSILRSRLPDGVELRFEQPDIVERYNTEISLSLLVVVILLIVHSLVRYQNNKNIQASEKKLSAILDNVDAYIYLKDISGKYLFANKLTREQFGLSSEQMMGKTDFELFDEKTAEKIADVDGQVIKYKHRYSKDETYWREEQQTQQDVKTTKIPLLDEKSEIYALCGISVDMTAQKRHERMLEQATFYDSLTGVPNRLTFMDRLVQAICKSEDNNSPLYVAFFDVDDFKNINKQYGHEIGDVVIKSIVNRVKGMVSEDSVIARLGGDEFYLLFESDSEGKEELEHILDCISEPIEVKTKKITVTACVGVTRYPQNLALEPEHLMRQAEQALYVAKSFGANYIHHFDNFTLHQESSERFKQLLTAFSSHELVLFYQPKVSLKDGSLVGVEALIRWNHPEEGLLSPTQFLPDVERYNLIKTLDDWVIDQVLLQVNEWFKIGLRLPVSINVSHAYFRQRNIAKLLESKLSHYPNLPSSSIEIEIVETNALENLTEVADTIRSCNELGISFSLDDFGTGYSSLTYLQQLPVSTLKVDRSFVIDMLNNSTDMSILQGILGFCRAFEMTAIAEGVETLEHGLRLKEMGYHVAQGYGIGRPMPQEKLLDWIDAWTPPEEWNITP</sequence>
<dbReference type="Pfam" id="PF00563">
    <property type="entry name" value="EAL"/>
    <property type="match status" value="1"/>
</dbReference>
<dbReference type="PANTHER" id="PTHR44757">
    <property type="entry name" value="DIGUANYLATE CYCLASE DGCP"/>
    <property type="match status" value="1"/>
</dbReference>
<evidence type="ECO:0000259" key="1">
    <source>
        <dbReference type="PROSITE" id="PS50112"/>
    </source>
</evidence>
<dbReference type="Pfam" id="PF04392">
    <property type="entry name" value="ABC_sub_bind"/>
    <property type="match status" value="1"/>
</dbReference>
<dbReference type="InterPro" id="IPR052155">
    <property type="entry name" value="Biofilm_reg_signaling"/>
</dbReference>
<feature type="domain" description="EAL" evidence="2">
    <location>
        <begin position="682"/>
        <end position="936"/>
    </location>
</feature>
<protein>
    <submittedName>
        <fullName evidence="4">ABC transporter substrate binding protein</fullName>
    </submittedName>
</protein>
<dbReference type="Proteomes" id="UP001210678">
    <property type="component" value="Unassembled WGS sequence"/>
</dbReference>
<dbReference type="SUPFAM" id="SSF55073">
    <property type="entry name" value="Nucleotide cyclase"/>
    <property type="match status" value="1"/>
</dbReference>
<evidence type="ECO:0000313" key="5">
    <source>
        <dbReference type="Proteomes" id="UP001210678"/>
    </source>
</evidence>
<dbReference type="SUPFAM" id="SSF55785">
    <property type="entry name" value="PYP-like sensor domain (PAS domain)"/>
    <property type="match status" value="1"/>
</dbReference>
<dbReference type="Gene3D" id="3.30.70.270">
    <property type="match status" value="1"/>
</dbReference>
<dbReference type="InterPro" id="IPR043128">
    <property type="entry name" value="Rev_trsase/Diguanyl_cyclase"/>
</dbReference>
<dbReference type="PANTHER" id="PTHR44757:SF2">
    <property type="entry name" value="BIOFILM ARCHITECTURE MAINTENANCE PROTEIN MBAA"/>
    <property type="match status" value="1"/>
</dbReference>
<dbReference type="NCBIfam" id="TIGR00229">
    <property type="entry name" value="sensory_box"/>
    <property type="match status" value="1"/>
</dbReference>
<keyword evidence="5" id="KW-1185">Reference proteome</keyword>
<reference evidence="4 5" key="1">
    <citation type="submission" date="2023-01" db="EMBL/GenBank/DDBJ databases">
        <title>Vibrio sp. KJ40-1 sp.nov, isolated from marine algae.</title>
        <authorList>
            <person name="Butt M."/>
            <person name="Kim J.M.J."/>
            <person name="Jeon C.O.C."/>
        </authorList>
    </citation>
    <scope>NUCLEOTIDE SEQUENCE [LARGE SCALE GENOMIC DNA]</scope>
    <source>
        <strain evidence="4 5">KJ40-1</strain>
    </source>
</reference>
<dbReference type="RefSeq" id="WP_272135968.1">
    <property type="nucleotide sequence ID" value="NZ_JAQLOI010000001.1"/>
</dbReference>
<proteinExistence type="predicted"/>